<comment type="caution">
    <text evidence="9">The sequence shown here is derived from an EMBL/GenBank/DDBJ whole genome shotgun (WGS) entry which is preliminary data.</text>
</comment>
<comment type="similarity">
    <text evidence="2">Belongs to the membrane fusion protein (MFP) (TC 8.A.1) family.</text>
</comment>
<evidence type="ECO:0000313" key="9">
    <source>
        <dbReference type="EMBL" id="TWU64775.1"/>
    </source>
</evidence>
<accession>A0A5C6FT87</accession>
<dbReference type="EMBL" id="SJPZ01000001">
    <property type="protein sequence ID" value="TWU64775.1"/>
    <property type="molecule type" value="Genomic_DNA"/>
</dbReference>
<proteinExistence type="inferred from homology"/>
<evidence type="ECO:0000259" key="8">
    <source>
        <dbReference type="Pfam" id="PF25954"/>
    </source>
</evidence>
<dbReference type="Gene3D" id="2.40.420.20">
    <property type="match status" value="1"/>
</dbReference>
<dbReference type="RefSeq" id="WP_146410393.1">
    <property type="nucleotide sequence ID" value="NZ_SJPZ01000001.1"/>
</dbReference>
<dbReference type="GO" id="GO:0030313">
    <property type="term" value="C:cell envelope"/>
    <property type="evidence" value="ECO:0007669"/>
    <property type="project" value="UniProtKB-SubCell"/>
</dbReference>
<keyword evidence="3 4" id="KW-0175">Coiled coil</keyword>
<evidence type="ECO:0000256" key="4">
    <source>
        <dbReference type="SAM" id="Coils"/>
    </source>
</evidence>
<evidence type="ECO:0000256" key="1">
    <source>
        <dbReference type="ARBA" id="ARBA00004196"/>
    </source>
</evidence>
<dbReference type="InterPro" id="IPR059052">
    <property type="entry name" value="HH_YbhG-like"/>
</dbReference>
<protein>
    <submittedName>
        <fullName evidence="9">Efflux pump periplasmic linker BepF</fullName>
    </submittedName>
</protein>
<dbReference type="InterPro" id="IPR058792">
    <property type="entry name" value="Beta-barrel_RND_2"/>
</dbReference>
<comment type="subcellular location">
    <subcellularLocation>
        <location evidence="1">Cell envelope</location>
    </subcellularLocation>
</comment>
<dbReference type="SUPFAM" id="SSF111369">
    <property type="entry name" value="HlyD-like secretion proteins"/>
    <property type="match status" value="2"/>
</dbReference>
<organism evidence="9 10">
    <name type="scientific">Crateriforma conspicua</name>
    <dbReference type="NCBI Taxonomy" id="2527996"/>
    <lineage>
        <taxon>Bacteria</taxon>
        <taxon>Pseudomonadati</taxon>
        <taxon>Planctomycetota</taxon>
        <taxon>Planctomycetia</taxon>
        <taxon>Planctomycetales</taxon>
        <taxon>Planctomycetaceae</taxon>
        <taxon>Crateriforma</taxon>
    </lineage>
</organism>
<feature type="chain" id="PRO_5022851243" evidence="6">
    <location>
        <begin position="35"/>
        <end position="436"/>
    </location>
</feature>
<dbReference type="Gene3D" id="1.10.287.470">
    <property type="entry name" value="Helix hairpin bin"/>
    <property type="match status" value="1"/>
</dbReference>
<evidence type="ECO:0000256" key="5">
    <source>
        <dbReference type="SAM" id="MobiDB-lite"/>
    </source>
</evidence>
<feature type="domain" description="YbhG-like alpha-helical hairpin" evidence="7">
    <location>
        <begin position="107"/>
        <end position="223"/>
    </location>
</feature>
<evidence type="ECO:0000259" key="7">
    <source>
        <dbReference type="Pfam" id="PF25881"/>
    </source>
</evidence>
<feature type="domain" description="CusB-like beta-barrel" evidence="8">
    <location>
        <begin position="267"/>
        <end position="342"/>
    </location>
</feature>
<dbReference type="OrthoDB" id="5318766at2"/>
<dbReference type="GO" id="GO:0016020">
    <property type="term" value="C:membrane"/>
    <property type="evidence" value="ECO:0007669"/>
    <property type="project" value="InterPro"/>
</dbReference>
<dbReference type="InterPro" id="IPR006143">
    <property type="entry name" value="RND_pump_MFP"/>
</dbReference>
<dbReference type="Proteomes" id="UP000316476">
    <property type="component" value="Unassembled WGS sequence"/>
</dbReference>
<evidence type="ECO:0000256" key="3">
    <source>
        <dbReference type="ARBA" id="ARBA00023054"/>
    </source>
</evidence>
<dbReference type="PANTHER" id="PTHR32347">
    <property type="entry name" value="EFFLUX SYSTEM COMPONENT YKNX-RELATED"/>
    <property type="match status" value="1"/>
</dbReference>
<sequence precursor="true">MPPRPKFDRLIDLFVAALIGITLAPLGCMSAAHAQPGGPAVVIVQKVTEEKIAPYQEFVGSVKANRRSVIGSAVDGRVEQFMVEAGDPVAAGDELAQLRTRTISLEIAAAKAELKLREAELQELKNGLRDEEIQLERAKSQAANAANAYAQAKLKRFESLFKSSSGVSRDEYESSRAEALAAQAIVEQTAASLALAEQGTRQERIEQAAARVTVQQEIVANLEDRKKKYTVKSPFNGFVVAELTETGAWVRQGDAVAEVVEIDPVEIEVFVPESLVRFTQDGDTVTIRIDALPDEKFQGTVTRIVPLADDRSRSFPVRVSVPNPAINGRHRLLPGMLAHIALPISEPKNELMVHKDALQINGDKSIVFKIVDNSAVPVPVRYGMADGFKIAVHPLVSGQLASGDAVVVIGNERLRPGQPVVATEQEEDQESKEPAQ</sequence>
<feature type="signal peptide" evidence="6">
    <location>
        <begin position="1"/>
        <end position="34"/>
    </location>
</feature>
<evidence type="ECO:0000313" key="10">
    <source>
        <dbReference type="Proteomes" id="UP000316476"/>
    </source>
</evidence>
<dbReference type="PANTHER" id="PTHR32347:SF23">
    <property type="entry name" value="BLL5650 PROTEIN"/>
    <property type="match status" value="1"/>
</dbReference>
<reference evidence="9 10" key="1">
    <citation type="submission" date="2019-02" db="EMBL/GenBank/DDBJ databases">
        <title>Deep-cultivation of Planctomycetes and their phenomic and genomic characterization uncovers novel biology.</title>
        <authorList>
            <person name="Wiegand S."/>
            <person name="Jogler M."/>
            <person name="Boedeker C."/>
            <person name="Pinto D."/>
            <person name="Vollmers J."/>
            <person name="Rivas-Marin E."/>
            <person name="Kohn T."/>
            <person name="Peeters S.H."/>
            <person name="Heuer A."/>
            <person name="Rast P."/>
            <person name="Oberbeckmann S."/>
            <person name="Bunk B."/>
            <person name="Jeske O."/>
            <person name="Meyerdierks A."/>
            <person name="Storesund J.E."/>
            <person name="Kallscheuer N."/>
            <person name="Luecker S."/>
            <person name="Lage O.M."/>
            <person name="Pohl T."/>
            <person name="Merkel B.J."/>
            <person name="Hornburger P."/>
            <person name="Mueller R.-W."/>
            <person name="Bruemmer F."/>
            <person name="Labrenz M."/>
            <person name="Spormann A.M."/>
            <person name="Op Den Camp H."/>
            <person name="Overmann J."/>
            <person name="Amann R."/>
            <person name="Jetten M.S.M."/>
            <person name="Mascher T."/>
            <person name="Medema M.H."/>
            <person name="Devos D.P."/>
            <person name="Kaster A.-K."/>
            <person name="Ovreas L."/>
            <person name="Rohde M."/>
            <person name="Galperin M.Y."/>
            <person name="Jogler C."/>
        </authorList>
    </citation>
    <scope>NUCLEOTIDE SEQUENCE [LARGE SCALE GENOMIC DNA]</scope>
    <source>
        <strain evidence="9 10">V7</strain>
    </source>
</reference>
<gene>
    <name evidence="9" type="primary">bepF_1</name>
    <name evidence="9" type="ORF">V7x_03190</name>
</gene>
<dbReference type="Pfam" id="PF25881">
    <property type="entry name" value="HH_YBHG"/>
    <property type="match status" value="1"/>
</dbReference>
<dbReference type="NCBIfam" id="TIGR01730">
    <property type="entry name" value="RND_mfp"/>
    <property type="match status" value="1"/>
</dbReference>
<dbReference type="InterPro" id="IPR050465">
    <property type="entry name" value="UPF0194_transport"/>
</dbReference>
<name>A0A5C6FT87_9PLAN</name>
<dbReference type="Pfam" id="PF25954">
    <property type="entry name" value="Beta-barrel_RND_2"/>
    <property type="match status" value="1"/>
</dbReference>
<keyword evidence="6" id="KW-0732">Signal</keyword>
<feature type="coiled-coil region" evidence="4">
    <location>
        <begin position="107"/>
        <end position="155"/>
    </location>
</feature>
<dbReference type="Gene3D" id="2.40.30.170">
    <property type="match status" value="1"/>
</dbReference>
<dbReference type="GO" id="GO:0022857">
    <property type="term" value="F:transmembrane transporter activity"/>
    <property type="evidence" value="ECO:0007669"/>
    <property type="project" value="InterPro"/>
</dbReference>
<dbReference type="AlphaFoldDB" id="A0A5C6FT87"/>
<feature type="region of interest" description="Disordered" evidence="5">
    <location>
        <begin position="417"/>
        <end position="436"/>
    </location>
</feature>
<evidence type="ECO:0000256" key="6">
    <source>
        <dbReference type="SAM" id="SignalP"/>
    </source>
</evidence>
<dbReference type="Gene3D" id="2.40.50.100">
    <property type="match status" value="1"/>
</dbReference>
<evidence type="ECO:0000256" key="2">
    <source>
        <dbReference type="ARBA" id="ARBA00009477"/>
    </source>
</evidence>